<accession>A0A1I1WKT4</accession>
<dbReference type="InterPro" id="IPR050967">
    <property type="entry name" value="Thiamine_Salvage_TenA"/>
</dbReference>
<dbReference type="InterPro" id="IPR004305">
    <property type="entry name" value="Thiaminase-2/PQQC"/>
</dbReference>
<dbReference type="STRING" id="385682.SAMN05444380_104164"/>
<gene>
    <name evidence="2" type="ORF">SAMN05444380_104164</name>
</gene>
<dbReference type="OrthoDB" id="34166at2"/>
<dbReference type="InParanoid" id="A0A1I1WKT4"/>
<dbReference type="Gene3D" id="1.20.910.10">
    <property type="entry name" value="Heme oxygenase-like"/>
    <property type="match status" value="1"/>
</dbReference>
<dbReference type="RefSeq" id="WP_010528280.1">
    <property type="nucleotide sequence ID" value="NZ_AFSL01000076.1"/>
</dbReference>
<dbReference type="AlphaFoldDB" id="A0A1I1WKT4"/>
<dbReference type="Proteomes" id="UP000181976">
    <property type="component" value="Unassembled WGS sequence"/>
</dbReference>
<dbReference type="Pfam" id="PF03070">
    <property type="entry name" value="TENA_THI-4"/>
    <property type="match status" value="1"/>
</dbReference>
<sequence length="228" mass="26562">MPANNQNVQFLSVNPAGQHTAKLWTHCIDIIERIFDHPFGNGLSEGSLPINSFRHYVGQDMLYIEKDALAFSMVAQRAKKSEDRFFFTQMAKDGLEIERLLHSILFPHFGVERPQKMSKACHQYTTFLVEECQSGLYESAVAALLPCFWVYHEAGIRIRSRAVKNNPYQLWIDTYADEKYRNYVVQFVGIVENIMQESNEKIKEMMQNAFRRSVQYEIEFFSEALANR</sequence>
<evidence type="ECO:0000313" key="3">
    <source>
        <dbReference type="Proteomes" id="UP000181976"/>
    </source>
</evidence>
<organism evidence="2 3">
    <name type="scientific">Thermophagus xiamenensis</name>
    <dbReference type="NCBI Taxonomy" id="385682"/>
    <lineage>
        <taxon>Bacteria</taxon>
        <taxon>Pseudomonadati</taxon>
        <taxon>Bacteroidota</taxon>
        <taxon>Bacteroidia</taxon>
        <taxon>Marinilabiliales</taxon>
        <taxon>Marinilabiliaceae</taxon>
        <taxon>Thermophagus</taxon>
    </lineage>
</organism>
<dbReference type="CDD" id="cd19365">
    <property type="entry name" value="TenA_C-like"/>
    <property type="match status" value="1"/>
</dbReference>
<feature type="domain" description="Thiaminase-2/PQQC" evidence="1">
    <location>
        <begin position="30"/>
        <end position="224"/>
    </location>
</feature>
<dbReference type="GO" id="GO:0005829">
    <property type="term" value="C:cytosol"/>
    <property type="evidence" value="ECO:0007669"/>
    <property type="project" value="TreeGrafter"/>
</dbReference>
<protein>
    <submittedName>
        <fullName evidence="2">Thiaminase /4-amino-5-aminomethyl-2-methylpyrimidine deaminase</fullName>
    </submittedName>
</protein>
<name>A0A1I1WKT4_9BACT</name>
<dbReference type="PANTHER" id="PTHR43198">
    <property type="entry name" value="BIFUNCTIONAL TH2 PROTEIN"/>
    <property type="match status" value="1"/>
</dbReference>
<dbReference type="PANTHER" id="PTHR43198:SF2">
    <property type="entry name" value="SI:CH1073-67J19.1-RELATED"/>
    <property type="match status" value="1"/>
</dbReference>
<keyword evidence="3" id="KW-1185">Reference proteome</keyword>
<dbReference type="InterPro" id="IPR016084">
    <property type="entry name" value="Haem_Oase-like_multi-hlx"/>
</dbReference>
<reference evidence="2 3" key="1">
    <citation type="submission" date="2016-10" db="EMBL/GenBank/DDBJ databases">
        <authorList>
            <person name="de Groot N.N."/>
        </authorList>
    </citation>
    <scope>NUCLEOTIDE SEQUENCE [LARGE SCALE GENOMIC DNA]</scope>
    <source>
        <strain evidence="2 3">DSM 19012</strain>
    </source>
</reference>
<dbReference type="EMBL" id="FONA01000004">
    <property type="protein sequence ID" value="SFD95824.1"/>
    <property type="molecule type" value="Genomic_DNA"/>
</dbReference>
<dbReference type="eggNOG" id="COG0819">
    <property type="taxonomic scope" value="Bacteria"/>
</dbReference>
<evidence type="ECO:0000313" key="2">
    <source>
        <dbReference type="EMBL" id="SFD95824.1"/>
    </source>
</evidence>
<evidence type="ECO:0000259" key="1">
    <source>
        <dbReference type="Pfam" id="PF03070"/>
    </source>
</evidence>
<dbReference type="SUPFAM" id="SSF48613">
    <property type="entry name" value="Heme oxygenase-like"/>
    <property type="match status" value="1"/>
</dbReference>
<proteinExistence type="predicted"/>